<dbReference type="AlphaFoldDB" id="C5FWT4"/>
<dbReference type="Pfam" id="PF00069">
    <property type="entry name" value="Pkinase"/>
    <property type="match status" value="1"/>
</dbReference>
<dbReference type="HOGENOM" id="CLU_054430_0_0_1"/>
<evidence type="ECO:0000313" key="2">
    <source>
        <dbReference type="EMBL" id="EEQ33341.1"/>
    </source>
</evidence>
<dbReference type="RefSeq" id="XP_002844196.1">
    <property type="nucleotide sequence ID" value="XM_002844150.1"/>
</dbReference>
<dbReference type="InterPro" id="IPR008271">
    <property type="entry name" value="Ser/Thr_kinase_AS"/>
</dbReference>
<keyword evidence="3" id="KW-1185">Reference proteome</keyword>
<dbReference type="InterPro" id="IPR053235">
    <property type="entry name" value="Ser_Thr_kinase"/>
</dbReference>
<organism evidence="2 3">
    <name type="scientific">Arthroderma otae (strain ATCC MYA-4605 / CBS 113480)</name>
    <name type="common">Microsporum canis</name>
    <dbReference type="NCBI Taxonomy" id="554155"/>
    <lineage>
        <taxon>Eukaryota</taxon>
        <taxon>Fungi</taxon>
        <taxon>Dikarya</taxon>
        <taxon>Ascomycota</taxon>
        <taxon>Pezizomycotina</taxon>
        <taxon>Eurotiomycetes</taxon>
        <taxon>Eurotiomycetidae</taxon>
        <taxon>Onygenales</taxon>
        <taxon>Arthrodermataceae</taxon>
        <taxon>Microsporum</taxon>
    </lineage>
</organism>
<accession>C5FWT4</accession>
<proteinExistence type="predicted"/>
<dbReference type="VEuPathDB" id="FungiDB:MCYG_06160"/>
<sequence>MPAYPASSGREEYIGKAGRNYRIERTIQVETFPPRRVCLAAAGDKKYILKYIHAVNFEDLRELNNKLLGTNHVRLPQDILPEKSMFVFEYFTGHLLRLVQDNIPLETTKKILKDALCGLAELHDRDIVHTDIKADNVFIDWKGQGNDIVIGRVQLGDLEDAAYIPPGSAMVGKQAGNQMWRSLEAHASGPVNKPSDIFSFALVCIYAVHKRVLLAVGEEELDEGIDPLSIILERQISYFADDDGIDGLLKYLGNNPWVQVFEVIRDGFNKDSPRRPFSLWKDVDEDFRDLICAMTKLDPTKRITAREALTHKWFEDVLS</sequence>
<dbReference type="GO" id="GO:0005737">
    <property type="term" value="C:cytoplasm"/>
    <property type="evidence" value="ECO:0007669"/>
    <property type="project" value="TreeGrafter"/>
</dbReference>
<dbReference type="GO" id="GO:0005524">
    <property type="term" value="F:ATP binding"/>
    <property type="evidence" value="ECO:0007669"/>
    <property type="project" value="InterPro"/>
</dbReference>
<dbReference type="PANTHER" id="PTHR24361">
    <property type="entry name" value="MITOGEN-ACTIVATED KINASE KINASE KINASE"/>
    <property type="match status" value="1"/>
</dbReference>
<protein>
    <recommendedName>
        <fullName evidence="1">Protein kinase domain-containing protein</fullName>
    </recommendedName>
</protein>
<dbReference type="InterPro" id="IPR011009">
    <property type="entry name" value="Kinase-like_dom_sf"/>
</dbReference>
<dbReference type="Gene3D" id="1.10.510.10">
    <property type="entry name" value="Transferase(Phosphotransferase) domain 1"/>
    <property type="match status" value="1"/>
</dbReference>
<reference evidence="3" key="1">
    <citation type="journal article" date="2012" name="MBio">
        <title>Comparative genome analysis of Trichophyton rubrum and related dermatophytes reveals candidate genes involved in infection.</title>
        <authorList>
            <person name="Martinez D.A."/>
            <person name="Oliver B.G."/>
            <person name="Graeser Y."/>
            <person name="Goldberg J.M."/>
            <person name="Li W."/>
            <person name="Martinez-Rossi N.M."/>
            <person name="Monod M."/>
            <person name="Shelest E."/>
            <person name="Barton R.C."/>
            <person name="Birch E."/>
            <person name="Brakhage A.A."/>
            <person name="Chen Z."/>
            <person name="Gurr S.J."/>
            <person name="Heiman D."/>
            <person name="Heitman J."/>
            <person name="Kosti I."/>
            <person name="Rossi A."/>
            <person name="Saif S."/>
            <person name="Samalova M."/>
            <person name="Saunders C.W."/>
            <person name="Shea T."/>
            <person name="Summerbell R.C."/>
            <person name="Xu J."/>
            <person name="Young S."/>
            <person name="Zeng Q."/>
            <person name="Birren B.W."/>
            <person name="Cuomo C.A."/>
            <person name="White T.C."/>
        </authorList>
    </citation>
    <scope>NUCLEOTIDE SEQUENCE [LARGE SCALE GENOMIC DNA]</scope>
    <source>
        <strain evidence="3">ATCC MYA-4605 / CBS 113480</strain>
    </source>
</reference>
<dbReference type="InterPro" id="IPR000719">
    <property type="entry name" value="Prot_kinase_dom"/>
</dbReference>
<dbReference type="Proteomes" id="UP000002035">
    <property type="component" value="Unassembled WGS sequence"/>
</dbReference>
<dbReference type="EMBL" id="DS995706">
    <property type="protein sequence ID" value="EEQ33341.1"/>
    <property type="molecule type" value="Genomic_DNA"/>
</dbReference>
<name>C5FWT4_ARTOC</name>
<dbReference type="SMART" id="SM00220">
    <property type="entry name" value="S_TKc"/>
    <property type="match status" value="1"/>
</dbReference>
<dbReference type="STRING" id="554155.C5FWT4"/>
<gene>
    <name evidence="2" type="ORF">MCYG_06160</name>
</gene>
<feature type="domain" description="Protein kinase" evidence="1">
    <location>
        <begin position="1"/>
        <end position="314"/>
    </location>
</feature>
<dbReference type="PROSITE" id="PS50011">
    <property type="entry name" value="PROTEIN_KINASE_DOM"/>
    <property type="match status" value="1"/>
</dbReference>
<dbReference type="eggNOG" id="KOG0594">
    <property type="taxonomic scope" value="Eukaryota"/>
</dbReference>
<dbReference type="OrthoDB" id="4062651at2759"/>
<dbReference type="OMA" id="WVQVFEV"/>
<evidence type="ECO:0000313" key="3">
    <source>
        <dbReference type="Proteomes" id="UP000002035"/>
    </source>
</evidence>
<dbReference type="PROSITE" id="PS00108">
    <property type="entry name" value="PROTEIN_KINASE_ST"/>
    <property type="match status" value="1"/>
</dbReference>
<dbReference type="GeneID" id="9227262"/>
<evidence type="ECO:0000259" key="1">
    <source>
        <dbReference type="PROSITE" id="PS50011"/>
    </source>
</evidence>
<dbReference type="GO" id="GO:0004674">
    <property type="term" value="F:protein serine/threonine kinase activity"/>
    <property type="evidence" value="ECO:0007669"/>
    <property type="project" value="TreeGrafter"/>
</dbReference>
<dbReference type="SUPFAM" id="SSF56112">
    <property type="entry name" value="Protein kinase-like (PK-like)"/>
    <property type="match status" value="1"/>
</dbReference>